<evidence type="ECO:0000313" key="16">
    <source>
        <dbReference type="EMBL" id="MDM4017081.1"/>
    </source>
</evidence>
<feature type="binding site" evidence="14">
    <location>
        <begin position="234"/>
        <end position="236"/>
    </location>
    <ligand>
        <name>S-adenosyl-L-methionine</name>
        <dbReference type="ChEBI" id="CHEBI:59789"/>
    </ligand>
</feature>
<keyword evidence="11 14" id="KW-0408">Iron</keyword>
<feature type="domain" description="Radical SAM core" evidence="15">
    <location>
        <begin position="116"/>
        <end position="342"/>
    </location>
</feature>
<dbReference type="PANTHER" id="PTHR30544">
    <property type="entry name" value="23S RRNA METHYLTRANSFERASE"/>
    <property type="match status" value="1"/>
</dbReference>
<feature type="binding site" evidence="14">
    <location>
        <position position="134"/>
    </location>
    <ligand>
        <name>[4Fe-4S] cluster</name>
        <dbReference type="ChEBI" id="CHEBI:49883"/>
        <note>4Fe-4S-S-AdoMet</note>
    </ligand>
</feature>
<feature type="binding site" evidence="14">
    <location>
        <position position="130"/>
    </location>
    <ligand>
        <name>[4Fe-4S] cluster</name>
        <dbReference type="ChEBI" id="CHEBI:49883"/>
        <note>4Fe-4S-S-AdoMet</note>
    </ligand>
</feature>
<comment type="function">
    <text evidence="14">Specifically methylates position 2 of adenine 2503 in 23S rRNA and position 2 of adenine 37 in tRNAs.</text>
</comment>
<evidence type="ECO:0000256" key="10">
    <source>
        <dbReference type="ARBA" id="ARBA00022723"/>
    </source>
</evidence>
<evidence type="ECO:0000256" key="2">
    <source>
        <dbReference type="ARBA" id="ARBA00007544"/>
    </source>
</evidence>
<keyword evidence="13 14" id="KW-1015">Disulfide bond</keyword>
<dbReference type="SMART" id="SM00729">
    <property type="entry name" value="Elp3"/>
    <property type="match status" value="1"/>
</dbReference>
<comment type="caution">
    <text evidence="16">The sequence shown here is derived from an EMBL/GenBank/DDBJ whole genome shotgun (WGS) entry which is preliminary data.</text>
</comment>
<keyword evidence="4 14" id="KW-0963">Cytoplasm</keyword>
<comment type="catalytic activity">
    <reaction evidence="14">
        <text>adenosine(2503) in 23S rRNA + 2 reduced [2Fe-2S]-[ferredoxin] + 2 S-adenosyl-L-methionine = 2-methyladenosine(2503) in 23S rRNA + 5'-deoxyadenosine + L-methionine + 2 oxidized [2Fe-2S]-[ferredoxin] + S-adenosyl-L-homocysteine</text>
        <dbReference type="Rhea" id="RHEA:42916"/>
        <dbReference type="Rhea" id="RHEA-COMP:10000"/>
        <dbReference type="Rhea" id="RHEA-COMP:10001"/>
        <dbReference type="Rhea" id="RHEA-COMP:10152"/>
        <dbReference type="Rhea" id="RHEA-COMP:10282"/>
        <dbReference type="ChEBI" id="CHEBI:17319"/>
        <dbReference type="ChEBI" id="CHEBI:33737"/>
        <dbReference type="ChEBI" id="CHEBI:33738"/>
        <dbReference type="ChEBI" id="CHEBI:57844"/>
        <dbReference type="ChEBI" id="CHEBI:57856"/>
        <dbReference type="ChEBI" id="CHEBI:59789"/>
        <dbReference type="ChEBI" id="CHEBI:74411"/>
        <dbReference type="ChEBI" id="CHEBI:74497"/>
        <dbReference type="EC" id="2.1.1.192"/>
    </reaction>
</comment>
<dbReference type="GO" id="GO:0008168">
    <property type="term" value="F:methyltransferase activity"/>
    <property type="evidence" value="ECO:0007669"/>
    <property type="project" value="UniProtKB-KW"/>
</dbReference>
<evidence type="ECO:0000259" key="15">
    <source>
        <dbReference type="PROSITE" id="PS51918"/>
    </source>
</evidence>
<protein>
    <recommendedName>
        <fullName evidence="14">Probable dual-specificity RNA methyltransferase RlmN</fullName>
        <ecNumber evidence="14">2.1.1.192</ecNumber>
    </recommendedName>
    <alternativeName>
        <fullName evidence="14">23S rRNA (adenine(2503)-C(2))-methyltransferase</fullName>
    </alternativeName>
    <alternativeName>
        <fullName evidence="14">23S rRNA m2A2503 methyltransferase</fullName>
    </alternativeName>
    <alternativeName>
        <fullName evidence="14">Ribosomal RNA large subunit methyltransferase N</fullName>
    </alternativeName>
    <alternativeName>
        <fullName evidence="14">tRNA (adenine(37)-C(2))-methyltransferase</fullName>
    </alternativeName>
    <alternativeName>
        <fullName evidence="14">tRNA m2A37 methyltransferase</fullName>
    </alternativeName>
</protein>
<dbReference type="Proteomes" id="UP001239462">
    <property type="component" value="Unassembled WGS sequence"/>
</dbReference>
<comment type="catalytic activity">
    <reaction evidence="14">
        <text>adenosine(37) in tRNA + 2 reduced [2Fe-2S]-[ferredoxin] + 2 S-adenosyl-L-methionine = 2-methyladenosine(37) in tRNA + 5'-deoxyadenosine + L-methionine + 2 oxidized [2Fe-2S]-[ferredoxin] + S-adenosyl-L-homocysteine</text>
        <dbReference type="Rhea" id="RHEA:43332"/>
        <dbReference type="Rhea" id="RHEA-COMP:10000"/>
        <dbReference type="Rhea" id="RHEA-COMP:10001"/>
        <dbReference type="Rhea" id="RHEA-COMP:10162"/>
        <dbReference type="Rhea" id="RHEA-COMP:10485"/>
        <dbReference type="ChEBI" id="CHEBI:17319"/>
        <dbReference type="ChEBI" id="CHEBI:33737"/>
        <dbReference type="ChEBI" id="CHEBI:33738"/>
        <dbReference type="ChEBI" id="CHEBI:57844"/>
        <dbReference type="ChEBI" id="CHEBI:57856"/>
        <dbReference type="ChEBI" id="CHEBI:59789"/>
        <dbReference type="ChEBI" id="CHEBI:74411"/>
        <dbReference type="ChEBI" id="CHEBI:74497"/>
        <dbReference type="EC" id="2.1.1.192"/>
    </reaction>
</comment>
<evidence type="ECO:0000256" key="9">
    <source>
        <dbReference type="ARBA" id="ARBA00022694"/>
    </source>
</evidence>
<dbReference type="Pfam" id="PF21016">
    <property type="entry name" value="RlmN_N"/>
    <property type="match status" value="1"/>
</dbReference>
<feature type="binding site" evidence="14">
    <location>
        <position position="310"/>
    </location>
    <ligand>
        <name>S-adenosyl-L-methionine</name>
        <dbReference type="ChEBI" id="CHEBI:59789"/>
    </ligand>
</feature>
<feature type="binding site" evidence="14">
    <location>
        <begin position="179"/>
        <end position="180"/>
    </location>
    <ligand>
        <name>S-adenosyl-L-methionine</name>
        <dbReference type="ChEBI" id="CHEBI:59789"/>
    </ligand>
</feature>
<accession>A0ABT7PLD2</accession>
<dbReference type="InterPro" id="IPR040072">
    <property type="entry name" value="Methyltransferase_A"/>
</dbReference>
<evidence type="ECO:0000256" key="5">
    <source>
        <dbReference type="ARBA" id="ARBA00022552"/>
    </source>
</evidence>
<dbReference type="SFLD" id="SFLDF00275">
    <property type="entry name" value="adenosine_C2_methyltransferase"/>
    <property type="match status" value="1"/>
</dbReference>
<comment type="subcellular location">
    <subcellularLocation>
        <location evidence="1 14">Cytoplasm</location>
    </subcellularLocation>
</comment>
<dbReference type="PROSITE" id="PS51918">
    <property type="entry name" value="RADICAL_SAM"/>
    <property type="match status" value="1"/>
</dbReference>
<comment type="cofactor">
    <cofactor evidence="14">
        <name>[4Fe-4S] cluster</name>
        <dbReference type="ChEBI" id="CHEBI:49883"/>
    </cofactor>
    <text evidence="14">Binds 1 [4Fe-4S] cluster. The cluster is coordinated with 3 cysteines and an exchangeable S-adenosyl-L-methionine.</text>
</comment>
<dbReference type="SFLD" id="SFLDS00029">
    <property type="entry name" value="Radical_SAM"/>
    <property type="match status" value="1"/>
</dbReference>
<dbReference type="Gene3D" id="3.20.20.70">
    <property type="entry name" value="Aldolase class I"/>
    <property type="match status" value="1"/>
</dbReference>
<dbReference type="InterPro" id="IPR027492">
    <property type="entry name" value="RNA_MTrfase_RlmN"/>
</dbReference>
<evidence type="ECO:0000256" key="6">
    <source>
        <dbReference type="ARBA" id="ARBA00022603"/>
    </source>
</evidence>
<keyword evidence="10 14" id="KW-0479">Metal-binding</keyword>
<dbReference type="InterPro" id="IPR007197">
    <property type="entry name" value="rSAM"/>
</dbReference>
<dbReference type="EC" id="2.1.1.192" evidence="14"/>
<dbReference type="RefSeq" id="WP_289164586.1">
    <property type="nucleotide sequence ID" value="NZ_JASZZN010000012.1"/>
</dbReference>
<dbReference type="PIRSF" id="PIRSF006004">
    <property type="entry name" value="CHP00048"/>
    <property type="match status" value="1"/>
</dbReference>
<evidence type="ECO:0000256" key="7">
    <source>
        <dbReference type="ARBA" id="ARBA00022679"/>
    </source>
</evidence>
<dbReference type="HAMAP" id="MF_01849">
    <property type="entry name" value="RNA_methyltr_RlmN"/>
    <property type="match status" value="1"/>
</dbReference>
<keyword evidence="3 14" id="KW-0004">4Fe-4S</keyword>
<keyword evidence="9 14" id="KW-0819">tRNA processing</keyword>
<dbReference type="Pfam" id="PF04055">
    <property type="entry name" value="Radical_SAM"/>
    <property type="match status" value="1"/>
</dbReference>
<dbReference type="InterPro" id="IPR013785">
    <property type="entry name" value="Aldolase_TIM"/>
</dbReference>
<feature type="active site" description="S-methylcysteine intermediate" evidence="14">
    <location>
        <position position="353"/>
    </location>
</feature>
<feature type="binding site" evidence="14">
    <location>
        <position position="137"/>
    </location>
    <ligand>
        <name>[4Fe-4S] cluster</name>
        <dbReference type="ChEBI" id="CHEBI:49883"/>
        <note>4Fe-4S-S-AdoMet</note>
    </ligand>
</feature>
<reference evidence="16 17" key="1">
    <citation type="submission" date="2023-06" db="EMBL/GenBank/DDBJ databases">
        <title>Roseiconus lacunae JC819 isolated from Gulf of Mannar region, Tamil Nadu.</title>
        <authorList>
            <person name="Pk S."/>
            <person name="Ch S."/>
            <person name="Ch V.R."/>
        </authorList>
    </citation>
    <scope>NUCLEOTIDE SEQUENCE [LARGE SCALE GENOMIC DNA]</scope>
    <source>
        <strain evidence="16 17">JC819</strain>
    </source>
</reference>
<evidence type="ECO:0000256" key="3">
    <source>
        <dbReference type="ARBA" id="ARBA00022485"/>
    </source>
</evidence>
<keyword evidence="17" id="KW-1185">Reference proteome</keyword>
<dbReference type="Gene3D" id="1.10.150.530">
    <property type="match status" value="1"/>
</dbReference>
<proteinExistence type="inferred from homology"/>
<keyword evidence="6 14" id="KW-0489">Methyltransferase</keyword>
<evidence type="ECO:0000256" key="4">
    <source>
        <dbReference type="ARBA" id="ARBA00022490"/>
    </source>
</evidence>
<sequence>MNLPVLQSDSRLPNAAASDDRQHLLDLSLEQLQGWLAEKKQPKFRAKQIFHWLYQKRARSFDEMSDLPKKLRHQLEESFVVFQASEAAVQSSRDGTDKLLVRLPDGGEVECVLLRDGHRRSICVSSQVGCAMGCVFCASGLDGVDRNLTRGEIVEQMLRLQARLDDGERLSHIVMMGMGEPLANLDRVLGALETARSADGLGISPRRITISTVGLPPAIDRLANSGVPYNLAVSLHAPNEELRSQLVPVNKKIGIDAVLEAADRYFDANGRRLTFEYVLLGGVNDDIDHARQLARRLRNRNVMLNVIPYNAVEGLPYETPSKQSISQFRETLESAGVNVMFRQRKGDEIDAACGQLRRNRGGKQ</sequence>
<dbReference type="GO" id="GO:0032259">
    <property type="term" value="P:methylation"/>
    <property type="evidence" value="ECO:0007669"/>
    <property type="project" value="UniProtKB-KW"/>
</dbReference>
<gene>
    <name evidence="14 16" type="primary">rlmN</name>
    <name evidence="16" type="ORF">QTN89_16665</name>
</gene>
<keyword evidence="8 14" id="KW-0949">S-adenosyl-L-methionine</keyword>
<evidence type="ECO:0000256" key="11">
    <source>
        <dbReference type="ARBA" id="ARBA00023004"/>
    </source>
</evidence>
<name>A0ABT7PLD2_9BACT</name>
<evidence type="ECO:0000256" key="8">
    <source>
        <dbReference type="ARBA" id="ARBA00022691"/>
    </source>
</evidence>
<comment type="miscellaneous">
    <text evidence="14">Reaction proceeds by a ping-pong mechanism involving intermediate methylation of a conserved cysteine residue.</text>
</comment>
<organism evidence="16 17">
    <name type="scientific">Roseiconus lacunae</name>
    <dbReference type="NCBI Taxonomy" id="2605694"/>
    <lineage>
        <taxon>Bacteria</taxon>
        <taxon>Pseudomonadati</taxon>
        <taxon>Planctomycetota</taxon>
        <taxon>Planctomycetia</taxon>
        <taxon>Pirellulales</taxon>
        <taxon>Pirellulaceae</taxon>
        <taxon>Roseiconus</taxon>
    </lineage>
</organism>
<evidence type="ECO:0000313" key="17">
    <source>
        <dbReference type="Proteomes" id="UP001239462"/>
    </source>
</evidence>
<dbReference type="InterPro" id="IPR004383">
    <property type="entry name" value="rRNA_lsu_MTrfase_RlmN/Cfr"/>
</dbReference>
<evidence type="ECO:0000256" key="14">
    <source>
        <dbReference type="HAMAP-Rule" id="MF_01849"/>
    </source>
</evidence>
<dbReference type="SUPFAM" id="SSF102114">
    <property type="entry name" value="Radical SAM enzymes"/>
    <property type="match status" value="1"/>
</dbReference>
<dbReference type="PANTHER" id="PTHR30544:SF5">
    <property type="entry name" value="RADICAL SAM CORE DOMAIN-CONTAINING PROTEIN"/>
    <property type="match status" value="1"/>
</dbReference>
<dbReference type="InterPro" id="IPR048641">
    <property type="entry name" value="RlmN_N"/>
</dbReference>
<dbReference type="NCBIfam" id="TIGR00048">
    <property type="entry name" value="rRNA_mod_RlmN"/>
    <property type="match status" value="1"/>
</dbReference>
<evidence type="ECO:0000256" key="13">
    <source>
        <dbReference type="ARBA" id="ARBA00023157"/>
    </source>
</evidence>
<comment type="similarity">
    <text evidence="2 14">Belongs to the radical SAM superfamily. RlmN family.</text>
</comment>
<dbReference type="EMBL" id="JASZZN010000012">
    <property type="protein sequence ID" value="MDM4017081.1"/>
    <property type="molecule type" value="Genomic_DNA"/>
</dbReference>
<feature type="binding site" evidence="14">
    <location>
        <position position="211"/>
    </location>
    <ligand>
        <name>S-adenosyl-L-methionine</name>
        <dbReference type="ChEBI" id="CHEBI:59789"/>
    </ligand>
</feature>
<dbReference type="InterPro" id="IPR058240">
    <property type="entry name" value="rSAM_sf"/>
</dbReference>
<keyword evidence="12 14" id="KW-0411">Iron-sulfur</keyword>
<feature type="active site" description="Proton acceptor" evidence="14">
    <location>
        <position position="110"/>
    </location>
</feature>
<evidence type="ECO:0000256" key="12">
    <source>
        <dbReference type="ARBA" id="ARBA00023014"/>
    </source>
</evidence>
<dbReference type="CDD" id="cd01335">
    <property type="entry name" value="Radical_SAM"/>
    <property type="match status" value="1"/>
</dbReference>
<dbReference type="InterPro" id="IPR006638">
    <property type="entry name" value="Elp3/MiaA/NifB-like_rSAM"/>
</dbReference>
<keyword evidence="5 14" id="KW-0698">rRNA processing</keyword>
<comment type="caution">
    <text evidence="14">Lacks conserved residue(s) required for the propagation of feature annotation.</text>
</comment>
<dbReference type="SFLD" id="SFLDG01062">
    <property type="entry name" value="methyltransferase_(Class_A)"/>
    <property type="match status" value="1"/>
</dbReference>
<keyword evidence="7 14" id="KW-0808">Transferase</keyword>
<evidence type="ECO:0000256" key="1">
    <source>
        <dbReference type="ARBA" id="ARBA00004496"/>
    </source>
</evidence>